<keyword evidence="5" id="KW-0472">Membrane</keyword>
<feature type="chain" id="PRO_5030532438" description="PARP catalytic domain-containing protein" evidence="6">
    <location>
        <begin position="19"/>
        <end position="299"/>
    </location>
</feature>
<evidence type="ECO:0000256" key="4">
    <source>
        <dbReference type="ARBA" id="ARBA00023027"/>
    </source>
</evidence>
<evidence type="ECO:0000256" key="3">
    <source>
        <dbReference type="ARBA" id="ARBA00022695"/>
    </source>
</evidence>
<dbReference type="Pfam" id="PF00644">
    <property type="entry name" value="PARP"/>
    <property type="match status" value="1"/>
</dbReference>
<dbReference type="Gene3D" id="3.90.228.10">
    <property type="match status" value="1"/>
</dbReference>
<evidence type="ECO:0000313" key="8">
    <source>
        <dbReference type="EMBL" id="CAD9320849.1"/>
    </source>
</evidence>
<dbReference type="InterPro" id="IPR051838">
    <property type="entry name" value="ARTD_PARP"/>
</dbReference>
<dbReference type="AlphaFoldDB" id="A0A7S1YWA0"/>
<feature type="transmembrane region" description="Helical" evidence="5">
    <location>
        <begin position="274"/>
        <end position="292"/>
    </location>
</feature>
<dbReference type="InterPro" id="IPR012317">
    <property type="entry name" value="Poly(ADP-ribose)pol_cat_dom"/>
</dbReference>
<dbReference type="EMBL" id="HBGN01009637">
    <property type="protein sequence ID" value="CAD9320849.1"/>
    <property type="molecule type" value="Transcribed_RNA"/>
</dbReference>
<protein>
    <recommendedName>
        <fullName evidence="7">PARP catalytic domain-containing protein</fullName>
    </recommendedName>
</protein>
<reference evidence="8" key="1">
    <citation type="submission" date="2021-01" db="EMBL/GenBank/DDBJ databases">
        <authorList>
            <person name="Corre E."/>
            <person name="Pelletier E."/>
            <person name="Niang G."/>
            <person name="Scheremetjew M."/>
            <person name="Finn R."/>
            <person name="Kale V."/>
            <person name="Holt S."/>
            <person name="Cochrane G."/>
            <person name="Meng A."/>
            <person name="Brown T."/>
            <person name="Cohen L."/>
        </authorList>
    </citation>
    <scope>NUCLEOTIDE SEQUENCE</scope>
    <source>
        <strain evidence="8">Pop2</strain>
    </source>
</reference>
<evidence type="ECO:0000256" key="6">
    <source>
        <dbReference type="SAM" id="SignalP"/>
    </source>
</evidence>
<evidence type="ECO:0000256" key="2">
    <source>
        <dbReference type="ARBA" id="ARBA00022679"/>
    </source>
</evidence>
<sequence>MSLRILDMQLLLLRCAAAGKHSANFCTPIPDEFHGEGWLGERILAVTEQMNSTELLSGQRNLHKQEQALLGMLHSLPWSGQGTLTSSSSSQKSSNFELCFDMEAIRGEPSPRFSQLAKERGVATVFHGTKMENVWSILNCGLWTLSETKFCQHGSILGKGVYFSNNYRTATMFALNQARNCTNSESFQKAWWHFSLVNLLNLSSFNVLEEYTITCFPVFEAQIILPPADGMSTSDEDCTRREGNYFVVPNSWDIRITKLHLTFTFTKKRSMSPFLFAAILALLLIGWMKMYAQAHVLDE</sequence>
<keyword evidence="3" id="KW-0548">Nucleotidyltransferase</keyword>
<dbReference type="SUPFAM" id="SSF56399">
    <property type="entry name" value="ADP-ribosylation"/>
    <property type="match status" value="1"/>
</dbReference>
<dbReference type="GO" id="GO:0016779">
    <property type="term" value="F:nucleotidyltransferase activity"/>
    <property type="evidence" value="ECO:0007669"/>
    <property type="project" value="UniProtKB-KW"/>
</dbReference>
<feature type="signal peptide" evidence="6">
    <location>
        <begin position="1"/>
        <end position="18"/>
    </location>
</feature>
<keyword evidence="6" id="KW-0732">Signal</keyword>
<evidence type="ECO:0000256" key="5">
    <source>
        <dbReference type="SAM" id="Phobius"/>
    </source>
</evidence>
<name>A0A7S1YWA0_9STRA</name>
<keyword evidence="5" id="KW-0812">Transmembrane</keyword>
<evidence type="ECO:0000259" key="7">
    <source>
        <dbReference type="Pfam" id="PF00644"/>
    </source>
</evidence>
<accession>A0A7S1YWA0</accession>
<keyword evidence="4" id="KW-0520">NAD</keyword>
<proteinExistence type="predicted"/>
<keyword evidence="5" id="KW-1133">Transmembrane helix</keyword>
<dbReference type="GO" id="GO:0003950">
    <property type="term" value="F:NAD+ poly-ADP-ribosyltransferase activity"/>
    <property type="evidence" value="ECO:0007669"/>
    <property type="project" value="InterPro"/>
</dbReference>
<organism evidence="8">
    <name type="scientific">Ditylum brightwellii</name>
    <dbReference type="NCBI Taxonomy" id="49249"/>
    <lineage>
        <taxon>Eukaryota</taxon>
        <taxon>Sar</taxon>
        <taxon>Stramenopiles</taxon>
        <taxon>Ochrophyta</taxon>
        <taxon>Bacillariophyta</taxon>
        <taxon>Mediophyceae</taxon>
        <taxon>Lithodesmiophycidae</taxon>
        <taxon>Lithodesmiales</taxon>
        <taxon>Lithodesmiaceae</taxon>
        <taxon>Ditylum</taxon>
    </lineage>
</organism>
<evidence type="ECO:0000256" key="1">
    <source>
        <dbReference type="ARBA" id="ARBA00022676"/>
    </source>
</evidence>
<dbReference type="PANTHER" id="PTHR21328">
    <property type="entry name" value="POLY ADP-RIBOSE POLYMERASE FAMILY, MEMBER PARP"/>
    <property type="match status" value="1"/>
</dbReference>
<keyword evidence="2" id="KW-0808">Transferase</keyword>
<feature type="domain" description="PARP catalytic" evidence="7">
    <location>
        <begin position="110"/>
        <end position="176"/>
    </location>
</feature>
<gene>
    <name evidence="8" type="ORF">DBRI1063_LOCUS6176</name>
</gene>
<keyword evidence="1" id="KW-0328">Glycosyltransferase</keyword>